<evidence type="ECO:0000313" key="1">
    <source>
        <dbReference type="EMBL" id="MFD0855670.1"/>
    </source>
</evidence>
<reference evidence="2" key="1">
    <citation type="journal article" date="2019" name="Int. J. Syst. Evol. Microbiol.">
        <title>The Global Catalogue of Microorganisms (GCM) 10K type strain sequencing project: providing services to taxonomists for standard genome sequencing and annotation.</title>
        <authorList>
            <consortium name="The Broad Institute Genomics Platform"/>
            <consortium name="The Broad Institute Genome Sequencing Center for Infectious Disease"/>
            <person name="Wu L."/>
            <person name="Ma J."/>
        </authorList>
    </citation>
    <scope>NUCLEOTIDE SEQUENCE [LARGE SCALE GENOMIC DNA]</scope>
    <source>
        <strain evidence="2">JCM 31696</strain>
    </source>
</reference>
<feature type="non-terminal residue" evidence="1">
    <location>
        <position position="130"/>
    </location>
</feature>
<name>A0ABW3CN41_9ACTN</name>
<keyword evidence="2" id="KW-1185">Reference proteome</keyword>
<gene>
    <name evidence="1" type="ORF">ACFQ07_25740</name>
</gene>
<evidence type="ECO:0000313" key="2">
    <source>
        <dbReference type="Proteomes" id="UP001597083"/>
    </source>
</evidence>
<dbReference type="EMBL" id="JBHTIR010003720">
    <property type="protein sequence ID" value="MFD0855670.1"/>
    <property type="molecule type" value="Genomic_DNA"/>
</dbReference>
<organism evidence="1 2">
    <name type="scientific">Actinomadura adrarensis</name>
    <dbReference type="NCBI Taxonomy" id="1819600"/>
    <lineage>
        <taxon>Bacteria</taxon>
        <taxon>Bacillati</taxon>
        <taxon>Actinomycetota</taxon>
        <taxon>Actinomycetes</taxon>
        <taxon>Streptosporangiales</taxon>
        <taxon>Thermomonosporaceae</taxon>
        <taxon>Actinomadura</taxon>
    </lineage>
</organism>
<comment type="caution">
    <text evidence="1">The sequence shown here is derived from an EMBL/GenBank/DDBJ whole genome shotgun (WGS) entry which is preliminary data.</text>
</comment>
<sequence>MAEETERLARSLAPGEIDTLGVLDLQRLALENSRRTFQADEPTYGVLACLRHWEVLVRRMEAEWPRQDYYMVYEYLNDLTIRDLIEEFLDGMPPGLRRKVAVVVRRLDSRFRDVTFEDGGAELGQYWRAL</sequence>
<proteinExistence type="predicted"/>
<accession>A0ABW3CN41</accession>
<protein>
    <submittedName>
        <fullName evidence="1">Uncharacterized protein</fullName>
    </submittedName>
</protein>
<dbReference type="Proteomes" id="UP001597083">
    <property type="component" value="Unassembled WGS sequence"/>
</dbReference>